<name>A0A2Z6R986_9GLOM</name>
<evidence type="ECO:0000313" key="2">
    <source>
        <dbReference type="EMBL" id="GBB98630.1"/>
    </source>
</evidence>
<feature type="signal peptide" evidence="1">
    <location>
        <begin position="1"/>
        <end position="18"/>
    </location>
</feature>
<dbReference type="EMBL" id="BEXD01002536">
    <property type="protein sequence ID" value="GBB98630.1"/>
    <property type="molecule type" value="Genomic_DNA"/>
</dbReference>
<dbReference type="EMBL" id="BLAL01000053">
    <property type="protein sequence ID" value="GES80821.1"/>
    <property type="molecule type" value="Genomic_DNA"/>
</dbReference>
<evidence type="ECO:0000313" key="3">
    <source>
        <dbReference type="EMBL" id="GES80821.1"/>
    </source>
</evidence>
<accession>A0A2Z6R986</accession>
<evidence type="ECO:0000256" key="1">
    <source>
        <dbReference type="SAM" id="SignalP"/>
    </source>
</evidence>
<keyword evidence="4" id="KW-1185">Reference proteome</keyword>
<dbReference type="AlphaFoldDB" id="A0A2Z6R986"/>
<comment type="caution">
    <text evidence="2">The sequence shown here is derived from an EMBL/GenBank/DDBJ whole genome shotgun (WGS) entry which is preliminary data.</text>
</comment>
<dbReference type="Proteomes" id="UP000247702">
    <property type="component" value="Unassembled WGS sequence"/>
</dbReference>
<protein>
    <submittedName>
        <fullName evidence="2">Uncharacterized protein</fullName>
    </submittedName>
</protein>
<proteinExistence type="predicted"/>
<sequence length="102" mass="11626">MEGTIILTLLGTMMISLCKQNVETCFIHIQAKIRTKIVHFWWTCFVHIQAKIQTKLSTFGGHALFTSKQMRTKLSMKLRDNIGMGCVLTTIMWTLDVNHGSP</sequence>
<reference evidence="2 4" key="1">
    <citation type="submission" date="2017-11" db="EMBL/GenBank/DDBJ databases">
        <title>The genome of Rhizophagus clarus HR1 reveals common genetic basis of auxotrophy among arbuscular mycorrhizal fungi.</title>
        <authorList>
            <person name="Kobayashi Y."/>
        </authorList>
    </citation>
    <scope>NUCLEOTIDE SEQUENCE [LARGE SCALE GENOMIC DNA]</scope>
    <source>
        <strain evidence="2 4">HR1</strain>
    </source>
</reference>
<evidence type="ECO:0000313" key="4">
    <source>
        <dbReference type="Proteomes" id="UP000247702"/>
    </source>
</evidence>
<feature type="chain" id="PRO_5036060118" evidence="1">
    <location>
        <begin position="19"/>
        <end position="102"/>
    </location>
</feature>
<reference evidence="3" key="2">
    <citation type="submission" date="2019-10" db="EMBL/GenBank/DDBJ databases">
        <title>Conservation and host-specific expression of non-tandemly repeated heterogenous ribosome RNA gene in arbuscular mycorrhizal fungi.</title>
        <authorList>
            <person name="Maeda T."/>
            <person name="Kobayashi Y."/>
            <person name="Nakagawa T."/>
            <person name="Ezawa T."/>
            <person name="Yamaguchi K."/>
            <person name="Bino T."/>
            <person name="Nishimoto Y."/>
            <person name="Shigenobu S."/>
            <person name="Kawaguchi M."/>
        </authorList>
    </citation>
    <scope>NUCLEOTIDE SEQUENCE</scope>
    <source>
        <strain evidence="3">HR1</strain>
    </source>
</reference>
<organism evidence="2 4">
    <name type="scientific">Rhizophagus clarus</name>
    <dbReference type="NCBI Taxonomy" id="94130"/>
    <lineage>
        <taxon>Eukaryota</taxon>
        <taxon>Fungi</taxon>
        <taxon>Fungi incertae sedis</taxon>
        <taxon>Mucoromycota</taxon>
        <taxon>Glomeromycotina</taxon>
        <taxon>Glomeromycetes</taxon>
        <taxon>Glomerales</taxon>
        <taxon>Glomeraceae</taxon>
        <taxon>Rhizophagus</taxon>
    </lineage>
</organism>
<gene>
    <name evidence="3" type="ORF">RCL2_000808100</name>
    <name evidence="2" type="ORF">RclHR1_32800001</name>
</gene>
<dbReference type="Proteomes" id="UP000615446">
    <property type="component" value="Unassembled WGS sequence"/>
</dbReference>
<keyword evidence="1" id="KW-0732">Signal</keyword>